<dbReference type="PANTHER" id="PTHR43178">
    <property type="entry name" value="DIHYDROLIPOAMIDE ACETYLTRANSFERASE COMPONENT OF PYRUVATE DEHYDROGENASE COMPLEX"/>
    <property type="match status" value="1"/>
</dbReference>
<evidence type="ECO:0000256" key="6">
    <source>
        <dbReference type="RuleBase" id="RU003423"/>
    </source>
</evidence>
<evidence type="ECO:0000256" key="3">
    <source>
        <dbReference type="ARBA" id="ARBA00022679"/>
    </source>
</evidence>
<dbReference type="PANTHER" id="PTHR43178:SF5">
    <property type="entry name" value="LIPOAMIDE ACYLTRANSFERASE COMPONENT OF BRANCHED-CHAIN ALPHA-KETO ACID DEHYDROGENASE COMPLEX, MITOCHONDRIAL"/>
    <property type="match status" value="1"/>
</dbReference>
<dbReference type="InterPro" id="IPR050743">
    <property type="entry name" value="2-oxoacid_DH_E2_comp"/>
</dbReference>
<evidence type="ECO:0000256" key="5">
    <source>
        <dbReference type="ARBA" id="ARBA00023315"/>
    </source>
</evidence>
<comment type="cofactor">
    <cofactor evidence="1 6">
        <name>(R)-lipoate</name>
        <dbReference type="ChEBI" id="CHEBI:83088"/>
    </cofactor>
</comment>
<evidence type="ECO:0000313" key="11">
    <source>
        <dbReference type="Proteomes" id="UP001620295"/>
    </source>
</evidence>
<dbReference type="PROSITE" id="PS00189">
    <property type="entry name" value="LIPOYL"/>
    <property type="match status" value="1"/>
</dbReference>
<dbReference type="Gene3D" id="2.40.50.100">
    <property type="match status" value="1"/>
</dbReference>
<dbReference type="SUPFAM" id="SSF52777">
    <property type="entry name" value="CoA-dependent acyltransferases"/>
    <property type="match status" value="1"/>
</dbReference>
<dbReference type="EC" id="2.3.1.-" evidence="6"/>
<keyword evidence="5 6" id="KW-0012">Acyltransferase</keyword>
<dbReference type="RefSeq" id="WP_358637865.1">
    <property type="nucleotide sequence ID" value="NZ_JBFAEV010000011.1"/>
</dbReference>
<dbReference type="SUPFAM" id="SSF47005">
    <property type="entry name" value="Peripheral subunit-binding domain of 2-oxo acid dehydrogenase complex"/>
    <property type="match status" value="1"/>
</dbReference>
<feature type="compositionally biased region" description="Pro residues" evidence="7">
    <location>
        <begin position="168"/>
        <end position="184"/>
    </location>
</feature>
<feature type="compositionally biased region" description="Low complexity" evidence="7">
    <location>
        <begin position="91"/>
        <end position="114"/>
    </location>
</feature>
<dbReference type="Pfam" id="PF00198">
    <property type="entry name" value="2-oxoacid_dh"/>
    <property type="match status" value="1"/>
</dbReference>
<feature type="domain" description="Peripheral subunit-binding (PSBD)" evidence="9">
    <location>
        <begin position="202"/>
        <end position="239"/>
    </location>
</feature>
<proteinExistence type="inferred from homology"/>
<evidence type="ECO:0000256" key="2">
    <source>
        <dbReference type="ARBA" id="ARBA00007317"/>
    </source>
</evidence>
<evidence type="ECO:0000256" key="4">
    <source>
        <dbReference type="ARBA" id="ARBA00022823"/>
    </source>
</evidence>
<dbReference type="SUPFAM" id="SSF51230">
    <property type="entry name" value="Single hybrid motif"/>
    <property type="match status" value="1"/>
</dbReference>
<dbReference type="Gene3D" id="3.30.559.10">
    <property type="entry name" value="Chloramphenicol acetyltransferase-like domain"/>
    <property type="match status" value="1"/>
</dbReference>
<reference evidence="10 11" key="1">
    <citation type="submission" date="2024-11" db="EMBL/GenBank/DDBJ databases">
        <title>The Natural Products Discovery Center: Release of the First 8490 Sequenced Strains for Exploring Actinobacteria Biosynthetic Diversity.</title>
        <authorList>
            <person name="Kalkreuter E."/>
            <person name="Kautsar S.A."/>
            <person name="Yang D."/>
            <person name="Bader C.D."/>
            <person name="Teijaro C.N."/>
            <person name="Fluegel L."/>
            <person name="Davis C.M."/>
            <person name="Simpson J.R."/>
            <person name="Lauterbach L."/>
            <person name="Steele A.D."/>
            <person name="Gui C."/>
            <person name="Meng S."/>
            <person name="Li G."/>
            <person name="Viehrig K."/>
            <person name="Ye F."/>
            <person name="Su P."/>
            <person name="Kiefer A.F."/>
            <person name="Nichols A."/>
            <person name="Cepeda A.J."/>
            <person name="Yan W."/>
            <person name="Fan B."/>
            <person name="Jiang Y."/>
            <person name="Adhikari A."/>
            <person name="Zheng C.-J."/>
            <person name="Schuster L."/>
            <person name="Cowan T.M."/>
            <person name="Smanski M.J."/>
            <person name="Chevrette M.G."/>
            <person name="De Carvalho L.P.S."/>
            <person name="Shen B."/>
        </authorList>
    </citation>
    <scope>NUCLEOTIDE SEQUENCE [LARGE SCALE GENOMIC DNA]</scope>
    <source>
        <strain evidence="10 11">NPDC020863</strain>
    </source>
</reference>
<dbReference type="EMBL" id="JBJDQH010000013">
    <property type="protein sequence ID" value="MFK4270115.1"/>
    <property type="molecule type" value="Genomic_DNA"/>
</dbReference>
<organism evidence="10 11">
    <name type="scientific">Streptomyces milbemycinicus</name>
    <dbReference type="NCBI Taxonomy" id="476552"/>
    <lineage>
        <taxon>Bacteria</taxon>
        <taxon>Bacillati</taxon>
        <taxon>Actinomycetota</taxon>
        <taxon>Actinomycetes</taxon>
        <taxon>Kitasatosporales</taxon>
        <taxon>Streptomycetaceae</taxon>
        <taxon>Streptomyces</taxon>
    </lineage>
</organism>
<comment type="similarity">
    <text evidence="2 6">Belongs to the 2-oxoacid dehydrogenase family.</text>
</comment>
<sequence length="499" mass="51081">MTATDQRFREFKMPDVGEGLTEAEILKWYVAPGDRVADGQVVCEVETAKAAVELPIPFDGVVHEVRFGEGSTVDVGTAIISVDTQPDAGDAAAPSEPAAPAEPAEAAEAAQAAEPEGRQANLVGYGAAPSSTKRRPRKPRSGAEAAPARGVPAQPAAAPAPAAAAPAAPAPAPAQAPAPAPAPAVAPSQAELNGHAKAARPLAKPPVRKLAKDLGIDLATVTPTGPDGTVTREDVHAAAAPAPAAVAEPVAEPAAAVAEAAPASVVGRERRVPIKGVRKATAQAMVSSAFTAPHVTEFITVDVTRTMKLVADLKQDPDMAGLRVNPLLLVAKAFLVAIRRNPDINASWDEAAQEIVYKDYVNLGIAAATPRGLIVPNIKDAGSLTLPELASALGELVSVAREGRTSPAAMSGGTVTITNVGVFGIDAGTPILNPGESAILAFGAVKLQPWVHKGKVKPRQVTTLALSFDHRMVDGELGSKVLADIAAILEQPKRLITRG</sequence>
<evidence type="ECO:0000313" key="10">
    <source>
        <dbReference type="EMBL" id="MFK4270115.1"/>
    </source>
</evidence>
<evidence type="ECO:0000256" key="1">
    <source>
        <dbReference type="ARBA" id="ARBA00001938"/>
    </source>
</evidence>
<dbReference type="InterPro" id="IPR001078">
    <property type="entry name" value="2-oxoacid_DH_actylTfrase"/>
</dbReference>
<dbReference type="InterPro" id="IPR004167">
    <property type="entry name" value="PSBD"/>
</dbReference>
<evidence type="ECO:0000259" key="9">
    <source>
        <dbReference type="PROSITE" id="PS51826"/>
    </source>
</evidence>
<protein>
    <recommendedName>
        <fullName evidence="6">Dihydrolipoamide acetyltransferase component of pyruvate dehydrogenase complex</fullName>
        <ecNumber evidence="6">2.3.1.-</ecNumber>
    </recommendedName>
</protein>
<name>A0ABW8LZL2_9ACTN</name>
<evidence type="ECO:0000259" key="8">
    <source>
        <dbReference type="PROSITE" id="PS50968"/>
    </source>
</evidence>
<dbReference type="Proteomes" id="UP001620295">
    <property type="component" value="Unassembled WGS sequence"/>
</dbReference>
<keyword evidence="11" id="KW-1185">Reference proteome</keyword>
<feature type="compositionally biased region" description="Low complexity" evidence="7">
    <location>
        <begin position="145"/>
        <end position="167"/>
    </location>
</feature>
<evidence type="ECO:0000256" key="7">
    <source>
        <dbReference type="SAM" id="MobiDB-lite"/>
    </source>
</evidence>
<comment type="caution">
    <text evidence="10">The sequence shown here is derived from an EMBL/GenBank/DDBJ whole genome shotgun (WGS) entry which is preliminary data.</text>
</comment>
<feature type="region of interest" description="Disordered" evidence="7">
    <location>
        <begin position="85"/>
        <end position="205"/>
    </location>
</feature>
<keyword evidence="3 6" id="KW-0808">Transferase</keyword>
<dbReference type="Gene3D" id="4.10.320.10">
    <property type="entry name" value="E3-binding domain"/>
    <property type="match status" value="1"/>
</dbReference>
<dbReference type="GO" id="GO:0016746">
    <property type="term" value="F:acyltransferase activity"/>
    <property type="evidence" value="ECO:0007669"/>
    <property type="project" value="UniProtKB-KW"/>
</dbReference>
<accession>A0ABW8LZL2</accession>
<dbReference type="PROSITE" id="PS50968">
    <property type="entry name" value="BIOTINYL_LIPOYL"/>
    <property type="match status" value="1"/>
</dbReference>
<dbReference type="InterPro" id="IPR011053">
    <property type="entry name" value="Single_hybrid_motif"/>
</dbReference>
<dbReference type="InterPro" id="IPR023213">
    <property type="entry name" value="CAT-like_dom_sf"/>
</dbReference>
<dbReference type="Pfam" id="PF02817">
    <property type="entry name" value="E3_binding"/>
    <property type="match status" value="1"/>
</dbReference>
<dbReference type="InterPro" id="IPR036625">
    <property type="entry name" value="E3-bd_dom_sf"/>
</dbReference>
<keyword evidence="4 6" id="KW-0450">Lipoyl</keyword>
<dbReference type="Pfam" id="PF00364">
    <property type="entry name" value="Biotin_lipoyl"/>
    <property type="match status" value="1"/>
</dbReference>
<dbReference type="PROSITE" id="PS51826">
    <property type="entry name" value="PSBD"/>
    <property type="match status" value="1"/>
</dbReference>
<dbReference type="InterPro" id="IPR000089">
    <property type="entry name" value="Biotin_lipoyl"/>
</dbReference>
<dbReference type="InterPro" id="IPR003016">
    <property type="entry name" value="2-oxoA_DH_lipoyl-BS"/>
</dbReference>
<feature type="domain" description="Lipoyl-binding" evidence="8">
    <location>
        <begin position="8"/>
        <end position="83"/>
    </location>
</feature>
<dbReference type="CDD" id="cd06849">
    <property type="entry name" value="lipoyl_domain"/>
    <property type="match status" value="1"/>
</dbReference>
<gene>
    <name evidence="10" type="ORF">ACI2L5_35045</name>
</gene>